<dbReference type="EC" id="2.5.1.17" evidence="1"/>
<dbReference type="SUPFAM" id="SSF52540">
    <property type="entry name" value="P-loop containing nucleoside triphosphate hydrolases"/>
    <property type="match status" value="1"/>
</dbReference>
<dbReference type="Gene3D" id="3.40.50.300">
    <property type="entry name" value="P-loop containing nucleotide triphosphate hydrolases"/>
    <property type="match status" value="1"/>
</dbReference>
<proteinExistence type="predicted"/>
<dbReference type="GO" id="GO:0009236">
    <property type="term" value="P:cobalamin biosynthetic process"/>
    <property type="evidence" value="ECO:0007669"/>
    <property type="project" value="InterPro"/>
</dbReference>
<protein>
    <submittedName>
        <fullName evidence="1">Cob(I)alamin adenosyltransferase</fullName>
        <ecNumber evidence="1">2.5.1.17</ecNumber>
    </submittedName>
</protein>
<reference evidence="1" key="1">
    <citation type="submission" date="2018-06" db="EMBL/GenBank/DDBJ databases">
        <authorList>
            <person name="Zhirakovskaya E."/>
        </authorList>
    </citation>
    <scope>NUCLEOTIDE SEQUENCE</scope>
</reference>
<dbReference type="InterPro" id="IPR003724">
    <property type="entry name" value="CblAdoTrfase_CobA"/>
</dbReference>
<dbReference type="PANTHER" id="PTHR46638:SF1">
    <property type="entry name" value="CORRINOID ADENOSYLTRANSFERASE"/>
    <property type="match status" value="1"/>
</dbReference>
<keyword evidence="1" id="KW-0808">Transferase</keyword>
<organism evidence="1">
    <name type="scientific">hydrothermal vent metagenome</name>
    <dbReference type="NCBI Taxonomy" id="652676"/>
    <lineage>
        <taxon>unclassified sequences</taxon>
        <taxon>metagenomes</taxon>
        <taxon>ecological metagenomes</taxon>
    </lineage>
</organism>
<dbReference type="GO" id="GO:0008817">
    <property type="term" value="F:corrinoid adenosyltransferase activity"/>
    <property type="evidence" value="ECO:0007669"/>
    <property type="project" value="UniProtKB-EC"/>
</dbReference>
<dbReference type="GO" id="GO:0005524">
    <property type="term" value="F:ATP binding"/>
    <property type="evidence" value="ECO:0007669"/>
    <property type="project" value="InterPro"/>
</dbReference>
<dbReference type="EMBL" id="UOGE01000112">
    <property type="protein sequence ID" value="VAX25866.1"/>
    <property type="molecule type" value="Genomic_DNA"/>
</dbReference>
<dbReference type="PIRSF" id="PIRSF015617">
    <property type="entry name" value="Adensltrnsf_CobA"/>
    <property type="match status" value="1"/>
</dbReference>
<evidence type="ECO:0000313" key="1">
    <source>
        <dbReference type="EMBL" id="VAX25866.1"/>
    </source>
</evidence>
<dbReference type="NCBIfam" id="TIGR00708">
    <property type="entry name" value="cobA"/>
    <property type="match status" value="1"/>
</dbReference>
<name>A0A3B1C5T2_9ZZZZ</name>
<gene>
    <name evidence="1" type="ORF">MNBD_NITROSPINAE02-415</name>
</gene>
<dbReference type="Pfam" id="PF02572">
    <property type="entry name" value="CobA_CobO_BtuR"/>
    <property type="match status" value="1"/>
</dbReference>
<accession>A0A3B1C5T2</accession>
<dbReference type="CDD" id="cd00561">
    <property type="entry name" value="CobA_ACA"/>
    <property type="match status" value="1"/>
</dbReference>
<dbReference type="NCBIfam" id="NF004637">
    <property type="entry name" value="PRK05986.1"/>
    <property type="match status" value="1"/>
</dbReference>
<dbReference type="AlphaFoldDB" id="A0A3B1C5T2"/>
<dbReference type="InterPro" id="IPR027417">
    <property type="entry name" value="P-loop_NTPase"/>
</dbReference>
<sequence>MTKGKHTGITAIFTGDGKGKTSAALGVVFRALGHDMNCKIIQFIKGDKRTGELALMERLKPGLDIEQTGKGFTWKKNISQHEHRKAAQAGIRLAAEAIASDEWSVIVLDEVLYAIKAGLVTVEQIEELIDLKPAGKHLILTGRGAPKRLIDKADMVTSMENVKHPMQAGITAQKGMDY</sequence>
<dbReference type="PANTHER" id="PTHR46638">
    <property type="entry name" value="CORRINOID ADENOSYLTRANSFERASE"/>
    <property type="match status" value="1"/>
</dbReference>